<protein>
    <recommendedName>
        <fullName evidence="6">Pectate lyase C</fullName>
    </recommendedName>
</protein>
<accession>A0A8H3DZG2</accession>
<sequence>MPTQNLVIPATTTPAIDQAATQTFSIIYLRLIYNEYLQRGTSRDNVDTQLINQVKSLGKSGALISDETVSPWNSGGPIAGGTAPKDTDGDGIPDDWEIANGLNPNVNDAMQDKNGDGYANIENYINSLV</sequence>
<dbReference type="GO" id="GO:0046872">
    <property type="term" value="F:metal ion binding"/>
    <property type="evidence" value="ECO:0007669"/>
    <property type="project" value="UniProtKB-KW"/>
</dbReference>
<organism evidence="4 5">
    <name type="scientific">Rhizoctonia solani</name>
    <dbReference type="NCBI Taxonomy" id="456999"/>
    <lineage>
        <taxon>Eukaryota</taxon>
        <taxon>Fungi</taxon>
        <taxon>Dikarya</taxon>
        <taxon>Basidiomycota</taxon>
        <taxon>Agaricomycotina</taxon>
        <taxon>Agaricomycetes</taxon>
        <taxon>Cantharellales</taxon>
        <taxon>Ceratobasidiaceae</taxon>
        <taxon>Rhizoctonia</taxon>
    </lineage>
</organism>
<evidence type="ECO:0000256" key="1">
    <source>
        <dbReference type="ARBA" id="ARBA00022723"/>
    </source>
</evidence>
<feature type="region of interest" description="Disordered" evidence="3">
    <location>
        <begin position="66"/>
        <end position="96"/>
    </location>
</feature>
<proteinExistence type="predicted"/>
<dbReference type="AlphaFoldDB" id="A0A8H3DZG2"/>
<reference evidence="4" key="1">
    <citation type="submission" date="2021-01" db="EMBL/GenBank/DDBJ databases">
        <authorList>
            <person name="Kaushik A."/>
        </authorList>
    </citation>
    <scope>NUCLEOTIDE SEQUENCE</scope>
    <source>
        <strain evidence="4">AG5</strain>
    </source>
</reference>
<evidence type="ECO:0000256" key="3">
    <source>
        <dbReference type="SAM" id="MobiDB-lite"/>
    </source>
</evidence>
<keyword evidence="2" id="KW-0325">Glycoprotein</keyword>
<evidence type="ECO:0000256" key="2">
    <source>
        <dbReference type="ARBA" id="ARBA00023180"/>
    </source>
</evidence>
<evidence type="ECO:0000313" key="4">
    <source>
        <dbReference type="EMBL" id="CAE7160051.1"/>
    </source>
</evidence>
<evidence type="ECO:0008006" key="6">
    <source>
        <dbReference type="Google" id="ProtNLM"/>
    </source>
</evidence>
<gene>
    <name evidence="4" type="ORF">RDB_LOCUS98064</name>
</gene>
<comment type="caution">
    <text evidence="4">The sequence shown here is derived from an EMBL/GenBank/DDBJ whole genome shotgun (WGS) entry which is preliminary data.</text>
</comment>
<dbReference type="PANTHER" id="PTHR42970:SF1">
    <property type="entry name" value="PECTATE LYASE C-RELATED"/>
    <property type="match status" value="1"/>
</dbReference>
<evidence type="ECO:0000313" key="5">
    <source>
        <dbReference type="Proteomes" id="UP000663827"/>
    </source>
</evidence>
<name>A0A8H3DZG2_9AGAM</name>
<dbReference type="PANTHER" id="PTHR42970">
    <property type="entry name" value="PECTATE LYASE C-RELATED"/>
    <property type="match status" value="1"/>
</dbReference>
<keyword evidence="1" id="KW-0479">Metal-binding</keyword>
<dbReference type="EMBL" id="CAJNJQ010002063">
    <property type="protein sequence ID" value="CAE7160051.1"/>
    <property type="molecule type" value="Genomic_DNA"/>
</dbReference>
<dbReference type="InterPro" id="IPR052063">
    <property type="entry name" value="Polysaccharide_Lyase_1"/>
</dbReference>
<dbReference type="Proteomes" id="UP000663827">
    <property type="component" value="Unassembled WGS sequence"/>
</dbReference>